<evidence type="ECO:0000256" key="1">
    <source>
        <dbReference type="SAM" id="MobiDB-lite"/>
    </source>
</evidence>
<dbReference type="Proteomes" id="UP001214250">
    <property type="component" value="Chromosome 2"/>
</dbReference>
<organism evidence="2 3">
    <name type="scientific">Lentisphaera profundi</name>
    <dbReference type="NCBI Taxonomy" id="1658616"/>
    <lineage>
        <taxon>Bacteria</taxon>
        <taxon>Pseudomonadati</taxon>
        <taxon>Lentisphaerota</taxon>
        <taxon>Lentisphaeria</taxon>
        <taxon>Lentisphaerales</taxon>
        <taxon>Lentisphaeraceae</taxon>
        <taxon>Lentisphaera</taxon>
    </lineage>
</organism>
<keyword evidence="3" id="KW-1185">Reference proteome</keyword>
<sequence>MKKSIWTPPKLTTVNTRSGTLGGAVPGHVETWFKPNKTDSTDPKDRGIGLAS</sequence>
<proteinExistence type="predicted"/>
<reference evidence="2 3" key="1">
    <citation type="submission" date="2023-02" db="EMBL/GenBank/DDBJ databases">
        <title>Genome sequence of Lentisphaera profundi SAORIC-696.</title>
        <authorList>
            <person name="Kim e."/>
            <person name="Cho J.-C."/>
            <person name="Choi A."/>
            <person name="Kang I."/>
        </authorList>
    </citation>
    <scope>NUCLEOTIDE SEQUENCE [LARGE SCALE GENOMIC DNA]</scope>
    <source>
        <strain evidence="2 3">SAORIC-696</strain>
    </source>
</reference>
<feature type="compositionally biased region" description="Basic and acidic residues" evidence="1">
    <location>
        <begin position="36"/>
        <end position="52"/>
    </location>
</feature>
<dbReference type="EMBL" id="CP117812">
    <property type="protein sequence ID" value="WDE98827.1"/>
    <property type="molecule type" value="Genomic_DNA"/>
</dbReference>
<evidence type="ECO:0000313" key="2">
    <source>
        <dbReference type="EMBL" id="WDE98827.1"/>
    </source>
</evidence>
<protein>
    <recommendedName>
        <fullName evidence="4">Lasso RiPP family leader peptide-containing protein</fullName>
    </recommendedName>
</protein>
<dbReference type="RefSeq" id="WP_274153696.1">
    <property type="nucleotide sequence ID" value="NZ_CP117812.1"/>
</dbReference>
<name>A0ABY7VYN2_9BACT</name>
<evidence type="ECO:0000313" key="3">
    <source>
        <dbReference type="Proteomes" id="UP001214250"/>
    </source>
</evidence>
<gene>
    <name evidence="2" type="ORF">PQO03_13385</name>
</gene>
<accession>A0ABY7VYN2</accession>
<feature type="region of interest" description="Disordered" evidence="1">
    <location>
        <begin position="17"/>
        <end position="52"/>
    </location>
</feature>
<evidence type="ECO:0008006" key="4">
    <source>
        <dbReference type="Google" id="ProtNLM"/>
    </source>
</evidence>